<dbReference type="HOGENOM" id="CLU_041219_1_0_1"/>
<proteinExistence type="predicted"/>
<name>K3YEM4_SETIT</name>
<accession>K3YEM4</accession>
<reference evidence="5" key="1">
    <citation type="journal article" date="2012" name="Nat. Biotechnol.">
        <title>Reference genome sequence of the model plant Setaria.</title>
        <authorList>
            <person name="Bennetzen J.L."/>
            <person name="Schmutz J."/>
            <person name="Wang H."/>
            <person name="Percifield R."/>
            <person name="Hawkins J."/>
            <person name="Pontaroli A.C."/>
            <person name="Estep M."/>
            <person name="Feng L."/>
            <person name="Vaughn J.N."/>
            <person name="Grimwood J."/>
            <person name="Jenkins J."/>
            <person name="Barry K."/>
            <person name="Lindquist E."/>
            <person name="Hellsten U."/>
            <person name="Deshpande S."/>
            <person name="Wang X."/>
            <person name="Wu X."/>
            <person name="Mitros T."/>
            <person name="Triplett J."/>
            <person name="Yang X."/>
            <person name="Ye C.Y."/>
            <person name="Mauro-Herrera M."/>
            <person name="Wang L."/>
            <person name="Li P."/>
            <person name="Sharma M."/>
            <person name="Sharma R."/>
            <person name="Ronald P.C."/>
            <person name="Panaud O."/>
            <person name="Kellogg E.A."/>
            <person name="Brutnell T.P."/>
            <person name="Doust A.N."/>
            <person name="Tuskan G.A."/>
            <person name="Rokhsar D."/>
            <person name="Devos K.M."/>
        </authorList>
    </citation>
    <scope>NUCLEOTIDE SEQUENCE [LARGE SCALE GENOMIC DNA]</scope>
    <source>
        <strain evidence="5">cv. Yugu1</strain>
    </source>
</reference>
<feature type="region of interest" description="Disordered" evidence="1">
    <location>
        <begin position="352"/>
        <end position="372"/>
    </location>
</feature>
<dbReference type="OMA" id="DMKWMIL"/>
<dbReference type="AlphaFoldDB" id="K3YEM4"/>
<evidence type="ECO:0000259" key="3">
    <source>
        <dbReference type="Pfam" id="PF03478"/>
    </source>
</evidence>
<dbReference type="PANTHER" id="PTHR34708">
    <property type="entry name" value="OS07G0440000 PROTEIN"/>
    <property type="match status" value="1"/>
</dbReference>
<keyword evidence="5" id="KW-1185">Reference proteome</keyword>
<evidence type="ECO:0000313" key="5">
    <source>
        <dbReference type="Proteomes" id="UP000004995"/>
    </source>
</evidence>
<evidence type="ECO:0000256" key="2">
    <source>
        <dbReference type="SAM" id="SignalP"/>
    </source>
</evidence>
<protein>
    <recommendedName>
        <fullName evidence="3">KIB1-4 beta-propeller domain-containing protein</fullName>
    </recommendedName>
</protein>
<dbReference type="Pfam" id="PF03478">
    <property type="entry name" value="Beta-prop_KIB1-4"/>
    <property type="match status" value="1"/>
</dbReference>
<feature type="domain" description="KIB1-4 beta-propeller" evidence="3">
    <location>
        <begin position="71"/>
        <end position="313"/>
    </location>
</feature>
<dbReference type="EnsemblPlants" id="KQK97684">
    <property type="protein sequence ID" value="KQK97684"/>
    <property type="gene ID" value="SETIT_012689mg"/>
</dbReference>
<dbReference type="EMBL" id="AGNK02004390">
    <property type="status" value="NOT_ANNOTATED_CDS"/>
    <property type="molecule type" value="Genomic_DNA"/>
</dbReference>
<dbReference type="Proteomes" id="UP000004995">
    <property type="component" value="Unassembled WGS sequence"/>
</dbReference>
<dbReference type="InterPro" id="IPR005174">
    <property type="entry name" value="KIB1-4_b-propeller"/>
</dbReference>
<dbReference type="eggNOG" id="ENOG502R3BQ">
    <property type="taxonomic scope" value="Eukaryota"/>
</dbReference>
<dbReference type="PANTHER" id="PTHR34708:SF4">
    <property type="entry name" value="DUF295 DOMAIN-CONTAINING PROTEIN"/>
    <property type="match status" value="1"/>
</dbReference>
<feature type="chain" id="PRO_5010126755" description="KIB1-4 beta-propeller domain-containing protein" evidence="2">
    <location>
        <begin position="20"/>
        <end position="372"/>
    </location>
</feature>
<sequence length="372" mass="41813">MVPSLFIFLIFMPSSKVACICNQLLIIISDGFGLLESYSRARGVCTAWRAANPFPRHHFRPRVSALFLPAERSYPLTTLRWRGRCVVGSSNGWLAVDGCPYQGIYLIAGEDKKVPLLQLNNDGKLVPKIVFAPKPTPNDYVAVAICDLLRLAYTKTRDMKWMILDVAIGARDWFVDLAYDSDAGKVYCVNVLGDVHVLHIPRRQRRRPIFTAAKNVFFFGGNLYQVWRNTNSAVSWDIPGGGQFRMAKSEIFVLKYDPERRPCWDAVKDLGGYSVFVGKNQPVVLRPEDAPGVRANCVYWINEGSRNKPMVFDIATGISTLHPSADKALNPSCRPVCWYFLNDKIMSVENNGRKRSMGGEDCVQVSKSQEAH</sequence>
<reference evidence="4" key="2">
    <citation type="submission" date="2018-08" db="UniProtKB">
        <authorList>
            <consortium name="EnsemblPlants"/>
        </authorList>
    </citation>
    <scope>IDENTIFICATION</scope>
    <source>
        <strain evidence="4">Yugu1</strain>
    </source>
</reference>
<evidence type="ECO:0000256" key="1">
    <source>
        <dbReference type="SAM" id="MobiDB-lite"/>
    </source>
</evidence>
<evidence type="ECO:0000313" key="4">
    <source>
        <dbReference type="EnsemblPlants" id="KQK97684"/>
    </source>
</evidence>
<organism evidence="4 5">
    <name type="scientific">Setaria italica</name>
    <name type="common">Foxtail millet</name>
    <name type="synonym">Panicum italicum</name>
    <dbReference type="NCBI Taxonomy" id="4555"/>
    <lineage>
        <taxon>Eukaryota</taxon>
        <taxon>Viridiplantae</taxon>
        <taxon>Streptophyta</taxon>
        <taxon>Embryophyta</taxon>
        <taxon>Tracheophyta</taxon>
        <taxon>Spermatophyta</taxon>
        <taxon>Magnoliopsida</taxon>
        <taxon>Liliopsida</taxon>
        <taxon>Poales</taxon>
        <taxon>Poaceae</taxon>
        <taxon>PACMAD clade</taxon>
        <taxon>Panicoideae</taxon>
        <taxon>Panicodae</taxon>
        <taxon>Paniceae</taxon>
        <taxon>Cenchrinae</taxon>
        <taxon>Setaria</taxon>
    </lineage>
</organism>
<dbReference type="Gramene" id="KQK97684">
    <property type="protein sequence ID" value="KQK97684"/>
    <property type="gene ID" value="SETIT_012689mg"/>
</dbReference>
<keyword evidence="2" id="KW-0732">Signal</keyword>
<feature type="signal peptide" evidence="2">
    <location>
        <begin position="1"/>
        <end position="19"/>
    </location>
</feature>
<dbReference type="InParanoid" id="K3YEM4"/>